<accession>A0ABQ9I0F6</accession>
<organism evidence="1 2">
    <name type="scientific">Dryococelus australis</name>
    <dbReference type="NCBI Taxonomy" id="614101"/>
    <lineage>
        <taxon>Eukaryota</taxon>
        <taxon>Metazoa</taxon>
        <taxon>Ecdysozoa</taxon>
        <taxon>Arthropoda</taxon>
        <taxon>Hexapoda</taxon>
        <taxon>Insecta</taxon>
        <taxon>Pterygota</taxon>
        <taxon>Neoptera</taxon>
        <taxon>Polyneoptera</taxon>
        <taxon>Phasmatodea</taxon>
        <taxon>Verophasmatodea</taxon>
        <taxon>Anareolatae</taxon>
        <taxon>Phasmatidae</taxon>
        <taxon>Eurycanthinae</taxon>
        <taxon>Dryococelus</taxon>
    </lineage>
</organism>
<dbReference type="EMBL" id="JARBHB010000003">
    <property type="protein sequence ID" value="KAJ8890089.1"/>
    <property type="molecule type" value="Genomic_DNA"/>
</dbReference>
<sequence>MADLEKPETCIFCDGSTARQPPLHVALTDEIDKGVRSGATLLRDTKILCKITIQEGGEKALKNEQLKSIALANTIASMKEEEEDAEVAPIFKMSDICIMDKKHLGEFNLETNIHSTRLRYRILDTCPDLEAWGKQGKEWMLAFKRDAGAAMDVSCPSFDLEALDLDIFKHEIDTSPKSLLTSGQRESIPESLFALISLNVNGPLVTVDETETSNRNQAILSIAQLISFNTYPNTRKVRNLPIPMYLVAKVHSETRKKELVDILYNLGLGISHELLRSISTDIANELCCMYSTKQVVCTPNLYIALFTTACIDNIDHNPSSNTAKSFLHGTAMSLMQHPILENSGHTREAVLQPECTKIQKDPSCALFNRNQITEPEELILPHLESAPNIKEYEWLEQTLNLNLSSQQTLVLVSDQPLFALMKQIQYSLSKEHGEDKFVMMIGGLHIEQADLRMAGHCLEGSG</sequence>
<comment type="caution">
    <text evidence="1">The sequence shown here is derived from an EMBL/GenBank/DDBJ whole genome shotgun (WGS) entry which is preliminary data.</text>
</comment>
<keyword evidence="2" id="KW-1185">Reference proteome</keyword>
<name>A0ABQ9I0F6_9NEOP</name>
<evidence type="ECO:0000313" key="2">
    <source>
        <dbReference type="Proteomes" id="UP001159363"/>
    </source>
</evidence>
<dbReference type="PANTHER" id="PTHR47018">
    <property type="entry name" value="CXC DOMAIN-CONTAINING PROTEIN-RELATED"/>
    <property type="match status" value="1"/>
</dbReference>
<dbReference type="Proteomes" id="UP001159363">
    <property type="component" value="Chromosome 3"/>
</dbReference>
<evidence type="ECO:0000313" key="1">
    <source>
        <dbReference type="EMBL" id="KAJ8890089.1"/>
    </source>
</evidence>
<dbReference type="PANTHER" id="PTHR47018:SF4">
    <property type="match status" value="1"/>
</dbReference>
<gene>
    <name evidence="1" type="ORF">PR048_009596</name>
</gene>
<protein>
    <submittedName>
        <fullName evidence="1">Uncharacterized protein</fullName>
    </submittedName>
</protein>
<proteinExistence type="predicted"/>
<reference evidence="1 2" key="1">
    <citation type="submission" date="2023-02" db="EMBL/GenBank/DDBJ databases">
        <title>LHISI_Scaffold_Assembly.</title>
        <authorList>
            <person name="Stuart O.P."/>
            <person name="Cleave R."/>
            <person name="Magrath M.J.L."/>
            <person name="Mikheyev A.S."/>
        </authorList>
    </citation>
    <scope>NUCLEOTIDE SEQUENCE [LARGE SCALE GENOMIC DNA]</scope>
    <source>
        <strain evidence="1">Daus_M_001</strain>
        <tissue evidence="1">Leg muscle</tissue>
    </source>
</reference>